<gene>
    <name evidence="1" type="primary">rnr_1</name>
    <name evidence="1" type="ORF">NCTC13645_00051</name>
</gene>
<dbReference type="EC" id="3.1.13.1" evidence="1"/>
<dbReference type="GO" id="GO:0008859">
    <property type="term" value="F:exoribonuclease II activity"/>
    <property type="evidence" value="ECO:0007669"/>
    <property type="project" value="UniProtKB-EC"/>
</dbReference>
<organism evidence="1 2">
    <name type="scientific">Weissella viridescens</name>
    <name type="common">Lactobacillus viridescens</name>
    <dbReference type="NCBI Taxonomy" id="1629"/>
    <lineage>
        <taxon>Bacteria</taxon>
        <taxon>Bacillati</taxon>
        <taxon>Bacillota</taxon>
        <taxon>Bacilli</taxon>
        <taxon>Lactobacillales</taxon>
        <taxon>Lactobacillaceae</taxon>
        <taxon>Weissella</taxon>
    </lineage>
</organism>
<dbReference type="EMBL" id="UHIV01000001">
    <property type="protein sequence ID" value="SUP52178.1"/>
    <property type="molecule type" value="Genomic_DNA"/>
</dbReference>
<proteinExistence type="predicted"/>
<evidence type="ECO:0000313" key="2">
    <source>
        <dbReference type="Proteomes" id="UP000254621"/>
    </source>
</evidence>
<keyword evidence="1" id="KW-0378">Hydrolase</keyword>
<dbReference type="InterPro" id="IPR012340">
    <property type="entry name" value="NA-bd_OB-fold"/>
</dbReference>
<dbReference type="AlphaFoldDB" id="A0A380NVY9"/>
<sequence length="126" mass="14335">MIHTSNLTDDYYAYDESHMALIGRRFHHIYQIGQPVRVKLIRVDTEQSALDFILVDPDAAPITDIKVADDRRGSFGGKGGNHKSQVNKAVVVKVTRTNRLVSLKITVRLSHVKMVQHKRVNINKFD</sequence>
<dbReference type="CDD" id="cd04471">
    <property type="entry name" value="S1_RNase_R"/>
    <property type="match status" value="1"/>
</dbReference>
<dbReference type="Proteomes" id="UP000254621">
    <property type="component" value="Unassembled WGS sequence"/>
</dbReference>
<evidence type="ECO:0000313" key="1">
    <source>
        <dbReference type="EMBL" id="SUP52178.1"/>
    </source>
</evidence>
<dbReference type="SUPFAM" id="SSF50249">
    <property type="entry name" value="Nucleic acid-binding proteins"/>
    <property type="match status" value="1"/>
</dbReference>
<name>A0A380NVY9_WEIVI</name>
<dbReference type="Gene3D" id="2.40.50.140">
    <property type="entry name" value="Nucleic acid-binding proteins"/>
    <property type="match status" value="1"/>
</dbReference>
<protein>
    <submittedName>
        <fullName evidence="1">Ribonuclease R</fullName>
        <ecNumber evidence="1">3.1.13.1</ecNumber>
    </submittedName>
</protein>
<accession>A0A380NVY9</accession>
<reference evidence="1 2" key="1">
    <citation type="submission" date="2018-06" db="EMBL/GenBank/DDBJ databases">
        <authorList>
            <consortium name="Pathogen Informatics"/>
            <person name="Doyle S."/>
        </authorList>
    </citation>
    <scope>NUCLEOTIDE SEQUENCE [LARGE SCALE GENOMIC DNA]</scope>
    <source>
        <strain evidence="1 2">NCTC13645</strain>
    </source>
</reference>